<gene>
    <name evidence="2" type="ORF">ENU20_02405</name>
</gene>
<dbReference type="InterPro" id="IPR003729">
    <property type="entry name" value="Bi_nuclease_dom"/>
</dbReference>
<reference evidence="2" key="1">
    <citation type="journal article" date="2020" name="mSystems">
        <title>Genome- and Community-Level Interaction Insights into Carbon Utilization and Element Cycling Functions of Hydrothermarchaeota in Hydrothermal Sediment.</title>
        <authorList>
            <person name="Zhou Z."/>
            <person name="Liu Y."/>
            <person name="Xu W."/>
            <person name="Pan J."/>
            <person name="Luo Z.H."/>
            <person name="Li M."/>
        </authorList>
    </citation>
    <scope>NUCLEOTIDE SEQUENCE [LARGE SCALE GENOMIC DNA]</scope>
    <source>
        <strain evidence="2">SpSt-648</strain>
    </source>
</reference>
<accession>A0A7C4NRK0</accession>
<protein>
    <recommendedName>
        <fullName evidence="1">BFN domain-containing protein</fullName>
    </recommendedName>
</protein>
<evidence type="ECO:0000259" key="1">
    <source>
        <dbReference type="PROSITE" id="PS51658"/>
    </source>
</evidence>
<dbReference type="AlphaFoldDB" id="A0A7C4NRK0"/>
<dbReference type="SUPFAM" id="SSF103256">
    <property type="entry name" value="Hypothetical protein TM0160"/>
    <property type="match status" value="1"/>
</dbReference>
<sequence>MTEMSGELLLVKKIYGELVEQTIWFKNSTIPVVEARIKCLLENDELFQLDNVHPEVVFMLKKIDGEEIDDDRESIVDVIFSLEIVKDIMRHYLKRVIIDKFDHETRLYSAIAEFGNSSIEIRRTMIPSHAILLARLLEKPIYVRRELVMMQNRFYRGRK</sequence>
<dbReference type="EMBL" id="DTBP01000015">
    <property type="protein sequence ID" value="HGQ73912.1"/>
    <property type="molecule type" value="Genomic_DNA"/>
</dbReference>
<feature type="domain" description="BFN" evidence="1">
    <location>
        <begin position="10"/>
        <end position="155"/>
    </location>
</feature>
<proteinExistence type="predicted"/>
<evidence type="ECO:0000313" key="2">
    <source>
        <dbReference type="EMBL" id="HGQ73912.1"/>
    </source>
</evidence>
<comment type="caution">
    <text evidence="2">The sequence shown here is derived from an EMBL/GenBank/DDBJ whole genome shotgun (WGS) entry which is preliminary data.</text>
</comment>
<name>A0A7C4NRK0_STAMA</name>
<dbReference type="GO" id="GO:0004518">
    <property type="term" value="F:nuclease activity"/>
    <property type="evidence" value="ECO:0007669"/>
    <property type="project" value="InterPro"/>
</dbReference>
<organism evidence="2">
    <name type="scientific">Staphylothermus marinus</name>
    <dbReference type="NCBI Taxonomy" id="2280"/>
    <lineage>
        <taxon>Archaea</taxon>
        <taxon>Thermoproteota</taxon>
        <taxon>Thermoprotei</taxon>
        <taxon>Desulfurococcales</taxon>
        <taxon>Desulfurococcaceae</taxon>
        <taxon>Staphylothermus</taxon>
    </lineage>
</organism>
<dbReference type="PROSITE" id="PS51658">
    <property type="entry name" value="BFN"/>
    <property type="match status" value="1"/>
</dbReference>
<dbReference type="InterPro" id="IPR036104">
    <property type="entry name" value="BFN_sf"/>
</dbReference>